<dbReference type="PROSITE" id="PS51186">
    <property type="entry name" value="GNAT"/>
    <property type="match status" value="1"/>
</dbReference>
<organism evidence="2 3">
    <name type="scientific">Kalanchoe fedtschenkoi</name>
    <name type="common">Lavender scallops</name>
    <name type="synonym">South American air plant</name>
    <dbReference type="NCBI Taxonomy" id="63787"/>
    <lineage>
        <taxon>Eukaryota</taxon>
        <taxon>Viridiplantae</taxon>
        <taxon>Streptophyta</taxon>
        <taxon>Embryophyta</taxon>
        <taxon>Tracheophyta</taxon>
        <taxon>Spermatophyta</taxon>
        <taxon>Magnoliopsida</taxon>
        <taxon>eudicotyledons</taxon>
        <taxon>Gunneridae</taxon>
        <taxon>Pentapetalae</taxon>
        <taxon>Saxifragales</taxon>
        <taxon>Crassulaceae</taxon>
        <taxon>Kalanchoe</taxon>
    </lineage>
</organism>
<dbReference type="Pfam" id="PF13302">
    <property type="entry name" value="Acetyltransf_3"/>
    <property type="match status" value="1"/>
</dbReference>
<dbReference type="Gramene" id="Kaladp0168s0013.1.v1.1">
    <property type="protein sequence ID" value="Kaladp0168s0013.1.v1.1.CDS.1"/>
    <property type="gene ID" value="Kaladp0168s0013.v1.1"/>
</dbReference>
<name>A0A7N0V718_KALFE</name>
<protein>
    <recommendedName>
        <fullName evidence="1">N-acetyltransferase domain-containing protein</fullName>
    </recommendedName>
</protein>
<accession>A0A7N0V718</accession>
<evidence type="ECO:0000259" key="1">
    <source>
        <dbReference type="PROSITE" id="PS51186"/>
    </source>
</evidence>
<dbReference type="InterPro" id="IPR016181">
    <property type="entry name" value="Acyl_CoA_acyltransferase"/>
</dbReference>
<evidence type="ECO:0000313" key="3">
    <source>
        <dbReference type="Proteomes" id="UP000594263"/>
    </source>
</evidence>
<dbReference type="SUPFAM" id="SSF55729">
    <property type="entry name" value="Acyl-CoA N-acyltransferases (Nat)"/>
    <property type="match status" value="1"/>
</dbReference>
<feature type="domain" description="N-acetyltransferase" evidence="1">
    <location>
        <begin position="8"/>
        <end position="169"/>
    </location>
</feature>
<dbReference type="Proteomes" id="UP000594263">
    <property type="component" value="Unplaced"/>
</dbReference>
<keyword evidence="3" id="KW-1185">Reference proteome</keyword>
<dbReference type="PANTHER" id="PTHR46067">
    <property type="entry name" value="ACYL-COA N-ACYLTRANSFERASES (NAT) SUPERFAMILY PROTEIN"/>
    <property type="match status" value="1"/>
</dbReference>
<dbReference type="InterPro" id="IPR000182">
    <property type="entry name" value="GNAT_dom"/>
</dbReference>
<reference evidence="2" key="1">
    <citation type="submission" date="2021-01" db="UniProtKB">
        <authorList>
            <consortium name="EnsemblPlants"/>
        </authorList>
    </citation>
    <scope>IDENTIFICATION</scope>
</reference>
<sequence length="175" mass="19670">MCDSSLNLSLRQFDLSDVDDFMVWATDEKSAHFCSWDTFKSKQDVLKYMEEVVLPHPWFRAICIDDKPIGCVSVTTNTRPSDRCRAEIGYVLGSAHWGKGIATRAVKMVVGEVFAFSEWAELERLEGLVDVENVGSQKVLEKAGFLKEGVLRKYAVMKGRSVDMVMYSVLASDPC</sequence>
<dbReference type="CDD" id="cd04301">
    <property type="entry name" value="NAT_SF"/>
    <property type="match status" value="1"/>
</dbReference>
<dbReference type="EnsemblPlants" id="Kaladp0168s0013.1.v1.1">
    <property type="protein sequence ID" value="Kaladp0168s0013.1.v1.1.CDS.1"/>
    <property type="gene ID" value="Kaladp0168s0013.v1.1"/>
</dbReference>
<evidence type="ECO:0000313" key="2">
    <source>
        <dbReference type="EnsemblPlants" id="Kaladp0168s0013.1.v1.1.CDS.1"/>
    </source>
</evidence>
<dbReference type="OMA" id="VDFNNRH"/>
<dbReference type="Gene3D" id="3.40.630.30">
    <property type="match status" value="1"/>
</dbReference>
<dbReference type="AlphaFoldDB" id="A0A7N0V718"/>
<proteinExistence type="predicted"/>
<dbReference type="PANTHER" id="PTHR46067:SF27">
    <property type="entry name" value="ACYL-COA N-ACYLTRANSFERASES (NAT) SUPERFAMILY PROTEIN"/>
    <property type="match status" value="1"/>
</dbReference>
<dbReference type="GO" id="GO:0016747">
    <property type="term" value="F:acyltransferase activity, transferring groups other than amino-acyl groups"/>
    <property type="evidence" value="ECO:0007669"/>
    <property type="project" value="InterPro"/>
</dbReference>